<organism evidence="7 8">
    <name type="scientific">Ramlibacter albus</name>
    <dbReference type="NCBI Taxonomy" id="2079448"/>
    <lineage>
        <taxon>Bacteria</taxon>
        <taxon>Pseudomonadati</taxon>
        <taxon>Pseudomonadota</taxon>
        <taxon>Betaproteobacteria</taxon>
        <taxon>Burkholderiales</taxon>
        <taxon>Comamonadaceae</taxon>
        <taxon>Ramlibacter</taxon>
    </lineage>
</organism>
<dbReference type="SUPFAM" id="SSF46626">
    <property type="entry name" value="Cytochrome c"/>
    <property type="match status" value="1"/>
</dbReference>
<keyword evidence="3 4" id="KW-0408">Iron</keyword>
<feature type="chain" id="PRO_5036834716" evidence="5">
    <location>
        <begin position="21"/>
        <end position="189"/>
    </location>
</feature>
<name>A0A923M5W4_9BURK</name>
<keyword evidence="8" id="KW-1185">Reference proteome</keyword>
<dbReference type="AlphaFoldDB" id="A0A923M5W4"/>
<evidence type="ECO:0000256" key="2">
    <source>
        <dbReference type="ARBA" id="ARBA00022723"/>
    </source>
</evidence>
<evidence type="ECO:0000256" key="5">
    <source>
        <dbReference type="SAM" id="SignalP"/>
    </source>
</evidence>
<dbReference type="Gene3D" id="1.10.760.10">
    <property type="entry name" value="Cytochrome c-like domain"/>
    <property type="match status" value="1"/>
</dbReference>
<evidence type="ECO:0000259" key="6">
    <source>
        <dbReference type="PROSITE" id="PS51007"/>
    </source>
</evidence>
<feature type="signal peptide" evidence="5">
    <location>
        <begin position="1"/>
        <end position="20"/>
    </location>
</feature>
<dbReference type="PANTHER" id="PTHR35008:SF4">
    <property type="entry name" value="BLL4482 PROTEIN"/>
    <property type="match status" value="1"/>
</dbReference>
<dbReference type="GO" id="GO:0046872">
    <property type="term" value="F:metal ion binding"/>
    <property type="evidence" value="ECO:0007669"/>
    <property type="project" value="UniProtKB-KW"/>
</dbReference>
<keyword evidence="5" id="KW-0732">Signal</keyword>
<keyword evidence="2 4" id="KW-0479">Metal-binding</keyword>
<dbReference type="Proteomes" id="UP000596827">
    <property type="component" value="Unassembled WGS sequence"/>
</dbReference>
<evidence type="ECO:0000313" key="8">
    <source>
        <dbReference type="Proteomes" id="UP000596827"/>
    </source>
</evidence>
<evidence type="ECO:0000256" key="4">
    <source>
        <dbReference type="PROSITE-ProRule" id="PRU00433"/>
    </source>
</evidence>
<dbReference type="GO" id="GO:0020037">
    <property type="term" value="F:heme binding"/>
    <property type="evidence" value="ECO:0007669"/>
    <property type="project" value="InterPro"/>
</dbReference>
<comment type="caution">
    <text evidence="7">The sequence shown here is derived from an EMBL/GenBank/DDBJ whole genome shotgun (WGS) entry which is preliminary data.</text>
</comment>
<dbReference type="PANTHER" id="PTHR35008">
    <property type="entry name" value="BLL4482 PROTEIN-RELATED"/>
    <property type="match status" value="1"/>
</dbReference>
<dbReference type="InterPro" id="IPR009056">
    <property type="entry name" value="Cyt_c-like_dom"/>
</dbReference>
<dbReference type="RefSeq" id="WP_187079800.1">
    <property type="nucleotide sequence ID" value="NZ_JACORU010000001.1"/>
</dbReference>
<evidence type="ECO:0000256" key="1">
    <source>
        <dbReference type="ARBA" id="ARBA00022617"/>
    </source>
</evidence>
<sequence length="189" mass="20417">MKLRLSLFALAAVLAGSAFASEKDAKELAVKVARGKYLVHTSACMDCHTPLKMGANGPEPDMSRLLSGHPQDVRVPPAPAVAENSFWNVIAGATMTAWIGPWGTSFTANLTPDPDTGLGNWTERDFRETIRTGRHMGRGRPVLPPMPIPVYQNFTDDDLGAIFAYLRTIPAVKNRVPEPLPPAAAKASR</sequence>
<dbReference type="Pfam" id="PF00034">
    <property type="entry name" value="Cytochrom_C"/>
    <property type="match status" value="1"/>
</dbReference>
<proteinExistence type="predicted"/>
<reference evidence="7" key="1">
    <citation type="submission" date="2020-08" db="EMBL/GenBank/DDBJ databases">
        <title>Ramlibacter sp. GTP1 16S ribosomal RNA gene genome sequencing and assembly.</title>
        <authorList>
            <person name="Kang M."/>
        </authorList>
    </citation>
    <scope>NUCLEOTIDE SEQUENCE</scope>
    <source>
        <strain evidence="7">GTP1</strain>
    </source>
</reference>
<dbReference type="InterPro" id="IPR036909">
    <property type="entry name" value="Cyt_c-like_dom_sf"/>
</dbReference>
<accession>A0A923M5W4</accession>
<dbReference type="InterPro" id="IPR051459">
    <property type="entry name" value="Cytochrome_c-type_DH"/>
</dbReference>
<keyword evidence="1 4" id="KW-0349">Heme</keyword>
<protein>
    <submittedName>
        <fullName evidence="7">C-type cytochrome</fullName>
    </submittedName>
</protein>
<gene>
    <name evidence="7" type="ORF">H8R02_02705</name>
</gene>
<dbReference type="PROSITE" id="PS51007">
    <property type="entry name" value="CYTC"/>
    <property type="match status" value="1"/>
</dbReference>
<dbReference type="GO" id="GO:0009055">
    <property type="term" value="F:electron transfer activity"/>
    <property type="evidence" value="ECO:0007669"/>
    <property type="project" value="InterPro"/>
</dbReference>
<feature type="domain" description="Cytochrome c" evidence="6">
    <location>
        <begin position="30"/>
        <end position="170"/>
    </location>
</feature>
<evidence type="ECO:0000256" key="3">
    <source>
        <dbReference type="ARBA" id="ARBA00023004"/>
    </source>
</evidence>
<dbReference type="EMBL" id="JACORU010000001">
    <property type="protein sequence ID" value="MBC5763346.1"/>
    <property type="molecule type" value="Genomic_DNA"/>
</dbReference>
<evidence type="ECO:0000313" key="7">
    <source>
        <dbReference type="EMBL" id="MBC5763346.1"/>
    </source>
</evidence>